<evidence type="ECO:0000259" key="2">
    <source>
        <dbReference type="Pfam" id="PF07435"/>
    </source>
</evidence>
<feature type="transmembrane region" description="Helical" evidence="1">
    <location>
        <begin position="7"/>
        <end position="27"/>
    </location>
</feature>
<dbReference type="RefSeq" id="WP_071864553.1">
    <property type="nucleotide sequence ID" value="NZ_JBHLVQ010000032.1"/>
</dbReference>
<dbReference type="Pfam" id="PF07435">
    <property type="entry name" value="YycH"/>
    <property type="match status" value="1"/>
</dbReference>
<protein>
    <recommendedName>
        <fullName evidence="2">Regulatory protein YycH domain-containing protein</fullName>
    </recommendedName>
</protein>
<keyword evidence="4" id="KW-1185">Reference proteome</keyword>
<dbReference type="CDD" id="cd15787">
    <property type="entry name" value="YycH_N"/>
    <property type="match status" value="1"/>
</dbReference>
<accession>A0A267HPJ5</accession>
<keyword evidence="1" id="KW-0472">Membrane</keyword>
<reference evidence="3 4" key="1">
    <citation type="submission" date="2015-08" db="EMBL/GenBank/DDBJ databases">
        <title>Enterococcus genome sequence.</title>
        <authorList>
            <person name="Acedo J.Z."/>
            <person name="Vederas J.C."/>
        </authorList>
    </citation>
    <scope>NUCLEOTIDE SEQUENCE [LARGE SCALE GENOMIC DNA]</scope>
    <source>
        <strain evidence="3 4">49</strain>
    </source>
</reference>
<dbReference type="Proteomes" id="UP000216797">
    <property type="component" value="Unassembled WGS sequence"/>
</dbReference>
<proteinExistence type="predicted"/>
<name>A0A267HPJ5_9ENTE</name>
<dbReference type="InterPro" id="IPR042274">
    <property type="entry name" value="YycH/YycI_2"/>
</dbReference>
<sequence length="441" mass="50529">MKISERIIRIGLIALIILSFYLSYMIWLSPTARSSLQTAKHTDRVVNTTQNIRKATDIFLPLRLVWVNGEDNIKQTASDTLINEVQNLVNNASFGTPEKKSYDNDENFLADVDIKHGVELSYFGPFLVKEYAEMFNLNLALDKLQDVYFTKAQINFDNHQIRFINMRRHQIVEVPITIDEMKISQLMTDSAEKNWLVMNEENRIASMQYNTQEPVKLKRYSYIASNLSYTTFRDAFFTNPQDVKMNEETSNLVLYDGTENMSIQEEKQLIDFKGEIDLSGGEGDIYSQSFSYIARLGANLGNLRYFDRDKDEISYRIFVEGYPVFGDAYQGQVNLKVNNENKTDTGTLPVQILASMNAIQVPIPSDETVELPPSHTIIENLTYLGVNQSLVQSLVIAYERQDLAATNGVVDLVPMWYIRYDGQWYSYDDLVAKLQQGMGAE</sequence>
<dbReference type="InterPro" id="IPR009996">
    <property type="entry name" value="YycH"/>
</dbReference>
<comment type="caution">
    <text evidence="3">The sequence shown here is derived from an EMBL/GenBank/DDBJ whole genome shotgun (WGS) entry which is preliminary data.</text>
</comment>
<feature type="domain" description="Regulatory protein YycH" evidence="2">
    <location>
        <begin position="11"/>
        <end position="427"/>
    </location>
</feature>
<dbReference type="Gene3D" id="3.30.310.160">
    <property type="entry name" value="YycH protein, domain 2"/>
    <property type="match status" value="1"/>
</dbReference>
<gene>
    <name evidence="3" type="ORF">AKL21_10820</name>
</gene>
<evidence type="ECO:0000313" key="4">
    <source>
        <dbReference type="Proteomes" id="UP000216797"/>
    </source>
</evidence>
<dbReference type="Gene3D" id="3.10.450.310">
    <property type="match status" value="1"/>
</dbReference>
<organism evidence="3 4">
    <name type="scientific">Enterococcus canintestini</name>
    <dbReference type="NCBI Taxonomy" id="317010"/>
    <lineage>
        <taxon>Bacteria</taxon>
        <taxon>Bacillati</taxon>
        <taxon>Bacillota</taxon>
        <taxon>Bacilli</taxon>
        <taxon>Lactobacillales</taxon>
        <taxon>Enterococcaceae</taxon>
        <taxon>Enterococcus</taxon>
    </lineage>
</organism>
<evidence type="ECO:0000256" key="1">
    <source>
        <dbReference type="SAM" id="Phobius"/>
    </source>
</evidence>
<dbReference type="EMBL" id="LHUG01000009">
    <property type="protein sequence ID" value="PAB00236.1"/>
    <property type="molecule type" value="Genomic_DNA"/>
</dbReference>
<dbReference type="OrthoDB" id="2382185at2"/>
<evidence type="ECO:0000313" key="3">
    <source>
        <dbReference type="EMBL" id="PAB00236.1"/>
    </source>
</evidence>
<dbReference type="AlphaFoldDB" id="A0A267HPJ5"/>
<keyword evidence="1" id="KW-0812">Transmembrane</keyword>
<keyword evidence="1" id="KW-1133">Transmembrane helix</keyword>